<comment type="caution">
    <text evidence="1">The sequence shown here is derived from an EMBL/GenBank/DDBJ whole genome shotgun (WGS) entry which is preliminary data.</text>
</comment>
<sequence length="159" mass="18701">MSWWKDKLEKIIVSSSKSESDRYPDDLNVKFAHLKLRKTFKNIVIPAIDELKKEIELYNRRVIVNVDDTGLNSVTLFVYSCSEENTNKYIEEFCLSIIGRTYQKAFFAFPEHGNSEEPRIVKIEILSRSGTLAEFNVDEVTQEQIIETFIEEYSKWINY</sequence>
<accession>A0A424YY55</accession>
<proteinExistence type="predicted"/>
<dbReference type="RefSeq" id="WP_259134988.1">
    <property type="nucleotide sequence ID" value="NZ_JANUCS010000009.1"/>
</dbReference>
<gene>
    <name evidence="1" type="ORF">D5R95_04440</name>
</gene>
<dbReference type="Proteomes" id="UP000284763">
    <property type="component" value="Unassembled WGS sequence"/>
</dbReference>
<reference evidence="1 2" key="1">
    <citation type="submission" date="2018-08" db="EMBL/GenBank/DDBJ databases">
        <title>The metabolism and importance of syntrophic acetate oxidation coupled to methane or sulfide production in haloalkaline environments.</title>
        <authorList>
            <person name="Timmers P.H.A."/>
            <person name="Vavourakis C.D."/>
            <person name="Sorokin D.Y."/>
            <person name="Sinninghe Damste J.S."/>
            <person name="Muyzer G."/>
            <person name="Stams A.J.M."/>
            <person name="Plugge C.M."/>
        </authorList>
    </citation>
    <scope>NUCLEOTIDE SEQUENCE [LARGE SCALE GENOMIC DNA]</scope>
    <source>
        <strain evidence="1">MSAO_Arc3</strain>
    </source>
</reference>
<organism evidence="1 2">
    <name type="scientific">Methanosalsum natronophilum</name>
    <dbReference type="NCBI Taxonomy" id="768733"/>
    <lineage>
        <taxon>Archaea</taxon>
        <taxon>Methanobacteriati</taxon>
        <taxon>Methanobacteriota</taxon>
        <taxon>Stenosarchaea group</taxon>
        <taxon>Methanomicrobia</taxon>
        <taxon>Methanosarcinales</taxon>
        <taxon>Methanosarcinaceae</taxon>
        <taxon>Methanosalsum</taxon>
    </lineage>
</organism>
<evidence type="ECO:0000313" key="2">
    <source>
        <dbReference type="Proteomes" id="UP000284763"/>
    </source>
</evidence>
<evidence type="ECO:0000313" key="1">
    <source>
        <dbReference type="EMBL" id="RQD85619.1"/>
    </source>
</evidence>
<dbReference type="EMBL" id="QZAB01000290">
    <property type="protein sequence ID" value="RQD85619.1"/>
    <property type="molecule type" value="Genomic_DNA"/>
</dbReference>
<name>A0A424YY55_9EURY</name>
<protein>
    <submittedName>
        <fullName evidence="1">Uncharacterized protein</fullName>
    </submittedName>
</protein>
<dbReference type="AlphaFoldDB" id="A0A424YY55"/>